<proteinExistence type="predicted"/>
<comment type="caution">
    <text evidence="1">The sequence shown here is derived from an EMBL/GenBank/DDBJ whole genome shotgun (WGS) entry which is preliminary data.</text>
</comment>
<sequence length="36" mass="3775">ELLLGTTTQTTSIDMWAFPSCHWSASTASGSSPTTT</sequence>
<dbReference type="EMBL" id="NBAG03000544">
    <property type="protein sequence ID" value="PNI16181.1"/>
    <property type="molecule type" value="Genomic_DNA"/>
</dbReference>
<reference evidence="1 2" key="1">
    <citation type="submission" date="2017-12" db="EMBL/GenBank/DDBJ databases">
        <title>High-resolution comparative analysis of great ape genomes.</title>
        <authorList>
            <person name="Pollen A."/>
            <person name="Hastie A."/>
            <person name="Hormozdiari F."/>
            <person name="Dougherty M."/>
            <person name="Liu R."/>
            <person name="Chaisson M."/>
            <person name="Hoppe E."/>
            <person name="Hill C."/>
            <person name="Pang A."/>
            <person name="Hillier L."/>
            <person name="Baker C."/>
            <person name="Armstrong J."/>
            <person name="Shendure J."/>
            <person name="Paten B."/>
            <person name="Wilson R."/>
            <person name="Chao H."/>
            <person name="Schneider V."/>
            <person name="Ventura M."/>
            <person name="Kronenberg Z."/>
            <person name="Murali S."/>
            <person name="Gordon D."/>
            <person name="Cantsilieris S."/>
            <person name="Munson K."/>
            <person name="Nelson B."/>
            <person name="Raja A."/>
            <person name="Underwood J."/>
            <person name="Diekhans M."/>
            <person name="Fiddes I."/>
            <person name="Haussler D."/>
            <person name="Eichler E."/>
        </authorList>
    </citation>
    <scope>NUCLEOTIDE SEQUENCE [LARGE SCALE GENOMIC DNA]</scope>
    <source>
        <strain evidence="1">Yerkes chimp pedigree #C0471</strain>
    </source>
</reference>
<evidence type="ECO:0000313" key="1">
    <source>
        <dbReference type="EMBL" id="PNI16181.1"/>
    </source>
</evidence>
<evidence type="ECO:0000313" key="2">
    <source>
        <dbReference type="Proteomes" id="UP000236370"/>
    </source>
</evidence>
<protein>
    <submittedName>
        <fullName evidence="1">CDK10 isoform 6</fullName>
    </submittedName>
</protein>
<accession>A0A2J8J086</accession>
<dbReference type="AlphaFoldDB" id="A0A2J8J086"/>
<organism evidence="1 2">
    <name type="scientific">Pan troglodytes</name>
    <name type="common">Chimpanzee</name>
    <dbReference type="NCBI Taxonomy" id="9598"/>
    <lineage>
        <taxon>Eukaryota</taxon>
        <taxon>Metazoa</taxon>
        <taxon>Chordata</taxon>
        <taxon>Craniata</taxon>
        <taxon>Vertebrata</taxon>
        <taxon>Euteleostomi</taxon>
        <taxon>Mammalia</taxon>
        <taxon>Eutheria</taxon>
        <taxon>Euarchontoglires</taxon>
        <taxon>Primates</taxon>
        <taxon>Haplorrhini</taxon>
        <taxon>Catarrhini</taxon>
        <taxon>Hominidae</taxon>
        <taxon>Pan</taxon>
    </lineage>
</organism>
<name>A0A2J8J086_PANTR</name>
<dbReference type="Proteomes" id="UP000236370">
    <property type="component" value="Unassembled WGS sequence"/>
</dbReference>
<feature type="non-terminal residue" evidence="1">
    <location>
        <position position="1"/>
    </location>
</feature>
<gene>
    <name evidence="1" type="ORF">CK820_G0051613</name>
</gene>